<evidence type="ECO:0000256" key="1">
    <source>
        <dbReference type="ARBA" id="ARBA00022630"/>
    </source>
</evidence>
<dbReference type="Proteomes" id="UP000237755">
    <property type="component" value="Unassembled WGS sequence"/>
</dbReference>
<name>A0ABX5AWH4_9MICO</name>
<dbReference type="InterPro" id="IPR045008">
    <property type="entry name" value="ACX4-like"/>
</dbReference>
<protein>
    <recommendedName>
        <fullName evidence="2">Acyl-CoA dehydrogenase/oxidase C-terminal domain-containing protein</fullName>
    </recommendedName>
</protein>
<gene>
    <name evidence="3" type="ORF">GY24_06955</name>
</gene>
<keyword evidence="1" id="KW-0285">Flavoprotein</keyword>
<dbReference type="SUPFAM" id="SSF47203">
    <property type="entry name" value="Acyl-CoA dehydrogenase C-terminal domain-like"/>
    <property type="match status" value="1"/>
</dbReference>
<organism evidence="3 4">
    <name type="scientific">Microterricola pindariensis</name>
    <dbReference type="NCBI Taxonomy" id="478010"/>
    <lineage>
        <taxon>Bacteria</taxon>
        <taxon>Bacillati</taxon>
        <taxon>Actinomycetota</taxon>
        <taxon>Actinomycetes</taxon>
        <taxon>Micrococcales</taxon>
        <taxon>Microbacteriaceae</taxon>
        <taxon>Microterricola</taxon>
    </lineage>
</organism>
<feature type="domain" description="Acyl-CoA dehydrogenase/oxidase C-terminal" evidence="2">
    <location>
        <begin position="2"/>
        <end position="140"/>
    </location>
</feature>
<reference evidence="3 4" key="1">
    <citation type="journal article" date="2008" name="Int. J. Syst. Evol. Microbiol.">
        <title>Leifsonia pindariensis sp. nov., isolated from the Pindari glacier of the Indian Himalayas, and emended description of the genus Leifsonia.</title>
        <authorList>
            <person name="Reddy G.S."/>
            <person name="Prabagaran S.R."/>
            <person name="Shivaji S."/>
        </authorList>
    </citation>
    <scope>NUCLEOTIDE SEQUENCE [LARGE SCALE GENOMIC DNA]</scope>
    <source>
        <strain evidence="3 4">PON 10</strain>
    </source>
</reference>
<proteinExistence type="predicted"/>
<dbReference type="EMBL" id="MPZN01000017">
    <property type="protein sequence ID" value="PPL19195.1"/>
    <property type="molecule type" value="Genomic_DNA"/>
</dbReference>
<keyword evidence="4" id="KW-1185">Reference proteome</keyword>
<dbReference type="Pfam" id="PF00441">
    <property type="entry name" value="Acyl-CoA_dh_1"/>
    <property type="match status" value="1"/>
</dbReference>
<dbReference type="InterPro" id="IPR009075">
    <property type="entry name" value="AcylCo_DH/oxidase_C"/>
</dbReference>
<accession>A0ABX5AWH4</accession>
<dbReference type="PANTHER" id="PTHR43188:SF1">
    <property type="entry name" value="ACYL-COA DEHYDROGENASE"/>
    <property type="match status" value="1"/>
</dbReference>
<dbReference type="Gene3D" id="1.20.140.10">
    <property type="entry name" value="Butyryl-CoA Dehydrogenase, subunit A, domain 3"/>
    <property type="match status" value="1"/>
</dbReference>
<dbReference type="PANTHER" id="PTHR43188">
    <property type="entry name" value="ACYL-COENZYME A OXIDASE"/>
    <property type="match status" value="1"/>
</dbReference>
<evidence type="ECO:0000259" key="2">
    <source>
        <dbReference type="Pfam" id="PF00441"/>
    </source>
</evidence>
<dbReference type="InterPro" id="IPR036250">
    <property type="entry name" value="AcylCo_DH-like_C"/>
</dbReference>
<evidence type="ECO:0000313" key="4">
    <source>
        <dbReference type="Proteomes" id="UP000237755"/>
    </source>
</evidence>
<evidence type="ECO:0000313" key="3">
    <source>
        <dbReference type="EMBL" id="PPL19195.1"/>
    </source>
</evidence>
<comment type="caution">
    <text evidence="3">The sequence shown here is derived from an EMBL/GenBank/DDBJ whole genome shotgun (WGS) entry which is preliminary data.</text>
</comment>
<sequence length="158" mass="17270">MLNATRSSASWEALGHAVAAFEIAQAYSLERSQFGSTIGSYQLVQNLLANMLAEVTAMYTMCVRSAQLADAGQLTGPMSSLLKLHTAKKSRWVCQSSRDILAGNGLLLERHVARHLTDMEIVHTYEGTEFIQSLLVGRELTGVSAFSASKKHKERLQG</sequence>